<gene>
    <name evidence="1" type="ORF">mvi_22970</name>
</gene>
<proteinExistence type="predicted"/>
<dbReference type="KEGG" id="mind:mvi_22970"/>
<dbReference type="Proteomes" id="UP000663508">
    <property type="component" value="Chromosome"/>
</dbReference>
<evidence type="ECO:0000313" key="1">
    <source>
        <dbReference type="EMBL" id="BCM83836.1"/>
    </source>
</evidence>
<sequence length="71" mass="8008">MSWLAWLARDSEDTANGYRVKACEFTASSFTSAFVRMINRRVSARPEPARDVPQIIERWSSVPTGPPRPLA</sequence>
<evidence type="ECO:0000313" key="2">
    <source>
        <dbReference type="Proteomes" id="UP000663508"/>
    </source>
</evidence>
<name>A0A8H9C6L0_9HYPH</name>
<reference evidence="1" key="1">
    <citation type="submission" date="2020-11" db="EMBL/GenBank/DDBJ databases">
        <title>Complete genome sequence of a novel pathogenic Methylobacterium strain isolated from rice in Vietnam.</title>
        <authorList>
            <person name="Lai K."/>
            <person name="Okazaki S."/>
            <person name="Higashi K."/>
            <person name="Mori H."/>
            <person name="Toyoda A."/>
            <person name="Kurokawa K."/>
        </authorList>
    </citation>
    <scope>NUCLEOTIDE SEQUENCE</scope>
    <source>
        <strain evidence="1">VL1</strain>
    </source>
</reference>
<dbReference type="AlphaFoldDB" id="A0A8H9C6L0"/>
<organism evidence="1 2">
    <name type="scientific">Methylobacterium indicum</name>
    <dbReference type="NCBI Taxonomy" id="1775910"/>
    <lineage>
        <taxon>Bacteria</taxon>
        <taxon>Pseudomonadati</taxon>
        <taxon>Pseudomonadota</taxon>
        <taxon>Alphaproteobacteria</taxon>
        <taxon>Hyphomicrobiales</taxon>
        <taxon>Methylobacteriaceae</taxon>
        <taxon>Methylobacterium</taxon>
    </lineage>
</organism>
<dbReference type="EMBL" id="AP024145">
    <property type="protein sequence ID" value="BCM83836.1"/>
    <property type="molecule type" value="Genomic_DNA"/>
</dbReference>
<accession>A0A8H9C6L0</accession>
<protein>
    <submittedName>
        <fullName evidence="1">Uncharacterized protein</fullName>
    </submittedName>
</protein>